<proteinExistence type="predicted"/>
<reference evidence="2" key="1">
    <citation type="submission" date="2018-01" db="EMBL/GenBank/DDBJ databases">
        <title>An insight into the sialome of Amazonian anophelines.</title>
        <authorList>
            <person name="Ribeiro J.M."/>
            <person name="Scarpassa V."/>
            <person name="Calvo E."/>
        </authorList>
    </citation>
    <scope>NUCLEOTIDE SEQUENCE</scope>
</reference>
<keyword evidence="1" id="KW-0472">Membrane</keyword>
<keyword evidence="1" id="KW-0812">Transmembrane</keyword>
<dbReference type="AlphaFoldDB" id="A0A2M4DJG6"/>
<accession>A0A2M4DJG6</accession>
<evidence type="ECO:0000313" key="2">
    <source>
        <dbReference type="EMBL" id="MBW77689.1"/>
    </source>
</evidence>
<sequence length="76" mass="8796">MLSRSRNPTKTVLRMERLRTIISIMVSLVMVPVVVPAAELVGLLEDGNELWFHQRLHNTTTITIITIRRPRLGDYR</sequence>
<keyword evidence="1" id="KW-1133">Transmembrane helix</keyword>
<dbReference type="EMBL" id="GGFL01013511">
    <property type="protein sequence ID" value="MBW77689.1"/>
    <property type="molecule type" value="Transcribed_RNA"/>
</dbReference>
<feature type="transmembrane region" description="Helical" evidence="1">
    <location>
        <begin position="21"/>
        <end position="44"/>
    </location>
</feature>
<organism evidence="2">
    <name type="scientific">Anopheles darlingi</name>
    <name type="common">Mosquito</name>
    <dbReference type="NCBI Taxonomy" id="43151"/>
    <lineage>
        <taxon>Eukaryota</taxon>
        <taxon>Metazoa</taxon>
        <taxon>Ecdysozoa</taxon>
        <taxon>Arthropoda</taxon>
        <taxon>Hexapoda</taxon>
        <taxon>Insecta</taxon>
        <taxon>Pterygota</taxon>
        <taxon>Neoptera</taxon>
        <taxon>Endopterygota</taxon>
        <taxon>Diptera</taxon>
        <taxon>Nematocera</taxon>
        <taxon>Culicoidea</taxon>
        <taxon>Culicidae</taxon>
        <taxon>Anophelinae</taxon>
        <taxon>Anopheles</taxon>
    </lineage>
</organism>
<evidence type="ECO:0000256" key="1">
    <source>
        <dbReference type="SAM" id="Phobius"/>
    </source>
</evidence>
<protein>
    <submittedName>
        <fullName evidence="2">Putative secreted protein</fullName>
    </submittedName>
</protein>
<name>A0A2M4DJG6_ANODA</name>